<accession>A0ABQ8W8B2</accession>
<dbReference type="EMBL" id="JAPVEB010000008">
    <property type="protein sequence ID" value="KAJ5259962.1"/>
    <property type="molecule type" value="Genomic_DNA"/>
</dbReference>
<keyword evidence="2" id="KW-1133">Transmembrane helix</keyword>
<evidence type="ECO:0000313" key="4">
    <source>
        <dbReference type="Proteomes" id="UP001220256"/>
    </source>
</evidence>
<organism evidence="3 4">
    <name type="scientific">Penicillium chrysogenum</name>
    <name type="common">Penicillium notatum</name>
    <dbReference type="NCBI Taxonomy" id="5076"/>
    <lineage>
        <taxon>Eukaryota</taxon>
        <taxon>Fungi</taxon>
        <taxon>Dikarya</taxon>
        <taxon>Ascomycota</taxon>
        <taxon>Pezizomycotina</taxon>
        <taxon>Eurotiomycetes</taxon>
        <taxon>Eurotiomycetidae</taxon>
        <taxon>Eurotiales</taxon>
        <taxon>Aspergillaceae</taxon>
        <taxon>Penicillium</taxon>
        <taxon>Penicillium chrysogenum species complex</taxon>
    </lineage>
</organism>
<keyword evidence="2" id="KW-0812">Transmembrane</keyword>
<evidence type="ECO:0000313" key="3">
    <source>
        <dbReference type="EMBL" id="KAJ5259962.1"/>
    </source>
</evidence>
<gene>
    <name evidence="3" type="ORF">N7505_009343</name>
</gene>
<feature type="compositionally biased region" description="Pro residues" evidence="1">
    <location>
        <begin position="84"/>
        <end position="93"/>
    </location>
</feature>
<feature type="compositionally biased region" description="Low complexity" evidence="1">
    <location>
        <begin position="67"/>
        <end position="78"/>
    </location>
</feature>
<sequence length="153" mass="16696">MVQFDWPATLIGSSIALLGICLGFSAVRAWLRRLWGGTPDVEQGPDNHSTELDDLARAILPAPTPPTSSTTSLPSLPLESIGPPWCPPPPPPSRLRTARPRPLPPLLPLRAADRPELVVHLSTMVVRVVPHSWKTVACDEANSLLKPFDLIKW</sequence>
<feature type="transmembrane region" description="Helical" evidence="2">
    <location>
        <begin position="6"/>
        <end position="27"/>
    </location>
</feature>
<keyword evidence="4" id="KW-1185">Reference proteome</keyword>
<feature type="region of interest" description="Disordered" evidence="1">
    <location>
        <begin position="61"/>
        <end position="96"/>
    </location>
</feature>
<comment type="caution">
    <text evidence="3">The sequence shown here is derived from an EMBL/GenBank/DDBJ whole genome shotgun (WGS) entry which is preliminary data.</text>
</comment>
<keyword evidence="2" id="KW-0472">Membrane</keyword>
<reference evidence="3 4" key="1">
    <citation type="journal article" date="2023" name="IMA Fungus">
        <title>Comparative genomic study of the Penicillium genus elucidates a diverse pangenome and 15 lateral gene transfer events.</title>
        <authorList>
            <person name="Petersen C."/>
            <person name="Sorensen T."/>
            <person name="Nielsen M.R."/>
            <person name="Sondergaard T.E."/>
            <person name="Sorensen J.L."/>
            <person name="Fitzpatrick D.A."/>
            <person name="Frisvad J.C."/>
            <person name="Nielsen K.L."/>
        </authorList>
    </citation>
    <scope>NUCLEOTIDE SEQUENCE [LARGE SCALE GENOMIC DNA]</scope>
    <source>
        <strain evidence="3 4">IBT 3361</strain>
    </source>
</reference>
<proteinExistence type="predicted"/>
<dbReference type="Proteomes" id="UP001220256">
    <property type="component" value="Unassembled WGS sequence"/>
</dbReference>
<evidence type="ECO:0000256" key="1">
    <source>
        <dbReference type="SAM" id="MobiDB-lite"/>
    </source>
</evidence>
<evidence type="ECO:0000256" key="2">
    <source>
        <dbReference type="SAM" id="Phobius"/>
    </source>
</evidence>
<name>A0ABQ8W8B2_PENCH</name>
<protein>
    <submittedName>
        <fullName evidence="3">Uncharacterized protein</fullName>
    </submittedName>
</protein>